<evidence type="ECO:0000313" key="2">
    <source>
        <dbReference type="Proteomes" id="UP000631114"/>
    </source>
</evidence>
<evidence type="ECO:0000313" key="1">
    <source>
        <dbReference type="EMBL" id="KAF9616588.1"/>
    </source>
</evidence>
<name>A0A835IJ22_9MAGN</name>
<comment type="caution">
    <text evidence="1">The sequence shown here is derived from an EMBL/GenBank/DDBJ whole genome shotgun (WGS) entry which is preliminary data.</text>
</comment>
<organism evidence="1 2">
    <name type="scientific">Coptis chinensis</name>
    <dbReference type="NCBI Taxonomy" id="261450"/>
    <lineage>
        <taxon>Eukaryota</taxon>
        <taxon>Viridiplantae</taxon>
        <taxon>Streptophyta</taxon>
        <taxon>Embryophyta</taxon>
        <taxon>Tracheophyta</taxon>
        <taxon>Spermatophyta</taxon>
        <taxon>Magnoliopsida</taxon>
        <taxon>Ranunculales</taxon>
        <taxon>Ranunculaceae</taxon>
        <taxon>Coptidoideae</taxon>
        <taxon>Coptis</taxon>
    </lineage>
</organism>
<dbReference type="EMBL" id="JADFTS010000003">
    <property type="protein sequence ID" value="KAF9616588.1"/>
    <property type="molecule type" value="Genomic_DNA"/>
</dbReference>
<protein>
    <submittedName>
        <fullName evidence="1">Uncharacterized protein</fullName>
    </submittedName>
</protein>
<gene>
    <name evidence="1" type="ORF">IFM89_030355</name>
</gene>
<proteinExistence type="predicted"/>
<reference evidence="1 2" key="1">
    <citation type="submission" date="2020-10" db="EMBL/GenBank/DDBJ databases">
        <title>The Coptis chinensis genome and diversification of protoberbering-type alkaloids.</title>
        <authorList>
            <person name="Wang B."/>
            <person name="Shu S."/>
            <person name="Song C."/>
            <person name="Liu Y."/>
        </authorList>
    </citation>
    <scope>NUCLEOTIDE SEQUENCE [LARGE SCALE GENOMIC DNA]</scope>
    <source>
        <strain evidence="1">HL-2020</strain>
        <tissue evidence="1">Leaf</tissue>
    </source>
</reference>
<keyword evidence="2" id="KW-1185">Reference proteome</keyword>
<sequence>MTNHGLASSIAQAIPSQGWQSQPVQAYCLSRDVNEGSKISINEIDKTPITRDGNTTSIEVNATVCQMPTTQSSFSFGALQDTVFNLRLCKMSPVFRNMACCRGLKHRQRRVFYSNMNPFVSFGVNRYLAMMYTALVIMNKFDIFAFP</sequence>
<accession>A0A835IJ22</accession>
<dbReference type="Proteomes" id="UP000631114">
    <property type="component" value="Unassembled WGS sequence"/>
</dbReference>
<dbReference type="AlphaFoldDB" id="A0A835IJ22"/>